<protein>
    <submittedName>
        <fullName evidence="1">Uncharacterized protein</fullName>
    </submittedName>
</protein>
<dbReference type="AlphaFoldDB" id="A0A1G7N5G8"/>
<evidence type="ECO:0000313" key="1">
    <source>
        <dbReference type="EMBL" id="SDF69254.1"/>
    </source>
</evidence>
<reference evidence="1 2" key="1">
    <citation type="submission" date="2016-10" db="EMBL/GenBank/DDBJ databases">
        <authorList>
            <person name="de Groot N.N."/>
        </authorList>
    </citation>
    <scope>NUCLEOTIDE SEQUENCE [LARGE SCALE GENOMIC DNA]</scope>
    <source>
        <strain evidence="1 2">BH539</strain>
    </source>
</reference>
<name>A0A1G7N5G8_9GAMM</name>
<dbReference type="STRING" id="284577.SAMN05216571_101239"/>
<gene>
    <name evidence="1" type="ORF">SAMN05216571_101239</name>
</gene>
<sequence length="173" mass="19257">MNLLNRDLQRHLLKLMRDEFPDQLSVRHDHIGFNADQRSLKFNLAYLNELGLIKDGLLFTSIVDLMDDEPPDEPFGPRVQGTITAAGIDFLEDDGGLSAILGTVTVRLHADTIRDLVAAKIADSDTPPSEKRRLLDALKRMPEEGLKRLSTRLIDEGLSSAPGAWQSLLQMLS</sequence>
<keyword evidence="2" id="KW-1185">Reference proteome</keyword>
<dbReference type="RefSeq" id="WP_092522260.1">
    <property type="nucleotide sequence ID" value="NZ_FNCI01000001.1"/>
</dbReference>
<proteinExistence type="predicted"/>
<dbReference type="EMBL" id="FNCI01000001">
    <property type="protein sequence ID" value="SDF69254.1"/>
    <property type="molecule type" value="Genomic_DNA"/>
</dbReference>
<dbReference type="Proteomes" id="UP000198641">
    <property type="component" value="Unassembled WGS sequence"/>
</dbReference>
<dbReference type="OrthoDB" id="7284604at2"/>
<evidence type="ECO:0000313" key="2">
    <source>
        <dbReference type="Proteomes" id="UP000198641"/>
    </source>
</evidence>
<accession>A0A1G7N5G8</accession>
<organism evidence="1 2">
    <name type="scientific">Onishia taeanensis</name>
    <dbReference type="NCBI Taxonomy" id="284577"/>
    <lineage>
        <taxon>Bacteria</taxon>
        <taxon>Pseudomonadati</taxon>
        <taxon>Pseudomonadota</taxon>
        <taxon>Gammaproteobacteria</taxon>
        <taxon>Oceanospirillales</taxon>
        <taxon>Halomonadaceae</taxon>
        <taxon>Onishia</taxon>
    </lineage>
</organism>